<feature type="signal peptide" evidence="16">
    <location>
        <begin position="1"/>
        <end position="24"/>
    </location>
</feature>
<evidence type="ECO:0000256" key="11">
    <source>
        <dbReference type="ARBA" id="ARBA00023136"/>
    </source>
</evidence>
<dbReference type="PANTHER" id="PTHR32552:SF89">
    <property type="entry name" value="CATECHOLATE SIDEROPHORE RECEPTOR FIU"/>
    <property type="match status" value="1"/>
</dbReference>
<proteinExistence type="inferred from homology"/>
<evidence type="ECO:0000313" key="19">
    <source>
        <dbReference type="EMBL" id="NIA56623.1"/>
    </source>
</evidence>
<accession>A0ABX0PJP7</accession>
<keyword evidence="6 14" id="KW-0812">Transmembrane</keyword>
<reference evidence="19 20" key="1">
    <citation type="submission" date="2020-03" db="EMBL/GenBank/DDBJ databases">
        <title>Genome sequence of strain Massilia sp. TW-1.</title>
        <authorList>
            <person name="Chaudhary D.K."/>
        </authorList>
    </citation>
    <scope>NUCLEOTIDE SEQUENCE [LARGE SCALE GENOMIC DNA]</scope>
    <source>
        <strain evidence="19 20">TW-1</strain>
    </source>
</reference>
<comment type="subcellular location">
    <subcellularLocation>
        <location evidence="1 14">Cell outer membrane</location>
        <topology evidence="1 14">Multi-pass membrane protein</topology>
    </subcellularLocation>
</comment>
<keyword evidence="10 15" id="KW-0798">TonB box</keyword>
<evidence type="ECO:0000256" key="10">
    <source>
        <dbReference type="ARBA" id="ARBA00023077"/>
    </source>
</evidence>
<comment type="similarity">
    <text evidence="2 14 15">Belongs to the TonB-dependent receptor family.</text>
</comment>
<keyword evidence="8" id="KW-0408">Iron</keyword>
<dbReference type="CDD" id="cd01347">
    <property type="entry name" value="ligand_gated_channel"/>
    <property type="match status" value="1"/>
</dbReference>
<gene>
    <name evidence="19" type="ORF">HAV22_23650</name>
</gene>
<evidence type="ECO:0000256" key="9">
    <source>
        <dbReference type="ARBA" id="ARBA00023065"/>
    </source>
</evidence>
<evidence type="ECO:0000313" key="20">
    <source>
        <dbReference type="Proteomes" id="UP000716322"/>
    </source>
</evidence>
<keyword evidence="4 14" id="KW-1134">Transmembrane beta strand</keyword>
<dbReference type="InterPro" id="IPR037066">
    <property type="entry name" value="Plug_dom_sf"/>
</dbReference>
<evidence type="ECO:0000256" key="5">
    <source>
        <dbReference type="ARBA" id="ARBA00022496"/>
    </source>
</evidence>
<evidence type="ECO:0000256" key="4">
    <source>
        <dbReference type="ARBA" id="ARBA00022452"/>
    </source>
</evidence>
<keyword evidence="7 16" id="KW-0732">Signal</keyword>
<protein>
    <submittedName>
        <fullName evidence="19">TonB-dependent receptor</fullName>
    </submittedName>
</protein>
<keyword evidence="12 19" id="KW-0675">Receptor</keyword>
<evidence type="ECO:0000256" key="7">
    <source>
        <dbReference type="ARBA" id="ARBA00022729"/>
    </source>
</evidence>
<evidence type="ECO:0000259" key="17">
    <source>
        <dbReference type="Pfam" id="PF00593"/>
    </source>
</evidence>
<evidence type="ECO:0000256" key="3">
    <source>
        <dbReference type="ARBA" id="ARBA00022448"/>
    </source>
</evidence>
<dbReference type="InterPro" id="IPR039426">
    <property type="entry name" value="TonB-dep_rcpt-like"/>
</dbReference>
<evidence type="ECO:0000256" key="14">
    <source>
        <dbReference type="PROSITE-ProRule" id="PRU01360"/>
    </source>
</evidence>
<dbReference type="SUPFAM" id="SSF56935">
    <property type="entry name" value="Porins"/>
    <property type="match status" value="1"/>
</dbReference>
<evidence type="ECO:0000256" key="16">
    <source>
        <dbReference type="SAM" id="SignalP"/>
    </source>
</evidence>
<feature type="domain" description="TonB-dependent receptor plug" evidence="18">
    <location>
        <begin position="51"/>
        <end position="162"/>
    </location>
</feature>
<comment type="caution">
    <text evidence="19">The sequence shown here is derived from an EMBL/GenBank/DDBJ whole genome shotgun (WGS) entry which is preliminary data.</text>
</comment>
<sequence length="743" mass="81358">MPTTLRLKLIALAALELTACAARAAEPALPDPAPEGAPAPMQIVEVTGRGQTRQVQNITRADLAEAVPGTSPLKVLDKLPGVSFQSADPFGAYEWSTRISIRGFSQGQLGFTLDGIPLGDMSYGNNNGLHISRAISAENLGRIEVSQGAGALGTASTSNLGGTVQFFTLDPTETRGATFTQTFGSESTSRTFVRVDSGRFDGGTKFYLSGTRQRADKWKGQGDQNQDQFNSKFVHDFGDNTLSGFLNYSKRVEIDYQDLSLDMIRRLGMDWDNYAPDWQRAVNAAKGQFSGGVNNMDDAYYQASGLRRDWLGGVALDVALTSSARLKTTVYHHENEGQGHWYTPYTPTSATMPISIRTTEYKINRDGVLADWRWEGSGHTVAAGFWAERNLHTLTRNFYAVDGPADTNRFLDNPMTTGFKQDFTTTTTQFYVQDTIALRDRLTLSAGFKSPKVHIDAVDRVGARAQGDITAEKSFLPQVGLNYKASDGLEAFASISRNMRAYQPGVSGPFSQTQQAFDLGTPNLKPETSTTADVGLRFRQDALQGSVAVYHADFKDRLMSVATCAGIVGCPSTFVNVGKVETKGVEAIAVWKFARELAWFNSFTYNDSRYKSNYTDNGQLVQIYGKRVTDTPRTMFATELGYEGGAWFARLGAKYTDKRYYTYTNDAGVPSFWLANLSAGWRMKSFGMLKELTLQANVSNLFDKKYLSTIGSNGFAASDPNGTFATLLAGAPRQVFVTLTGKL</sequence>
<evidence type="ECO:0000256" key="8">
    <source>
        <dbReference type="ARBA" id="ARBA00023004"/>
    </source>
</evidence>
<evidence type="ECO:0000256" key="2">
    <source>
        <dbReference type="ARBA" id="ARBA00009810"/>
    </source>
</evidence>
<dbReference type="InterPro" id="IPR000531">
    <property type="entry name" value="Beta-barrel_TonB"/>
</dbReference>
<dbReference type="Gene3D" id="2.40.170.20">
    <property type="entry name" value="TonB-dependent receptor, beta-barrel domain"/>
    <property type="match status" value="1"/>
</dbReference>
<dbReference type="Pfam" id="PF00593">
    <property type="entry name" value="TonB_dep_Rec_b-barrel"/>
    <property type="match status" value="1"/>
</dbReference>
<dbReference type="Gene3D" id="2.170.130.10">
    <property type="entry name" value="TonB-dependent receptor, plug domain"/>
    <property type="match status" value="1"/>
</dbReference>
<dbReference type="PANTHER" id="PTHR32552">
    <property type="entry name" value="FERRICHROME IRON RECEPTOR-RELATED"/>
    <property type="match status" value="1"/>
</dbReference>
<dbReference type="PROSITE" id="PS52016">
    <property type="entry name" value="TONB_DEPENDENT_REC_3"/>
    <property type="match status" value="1"/>
</dbReference>
<keyword evidence="13 14" id="KW-0998">Cell outer membrane</keyword>
<dbReference type="EMBL" id="JAAQOM010000016">
    <property type="protein sequence ID" value="NIA56623.1"/>
    <property type="molecule type" value="Genomic_DNA"/>
</dbReference>
<dbReference type="Pfam" id="PF07715">
    <property type="entry name" value="Plug"/>
    <property type="match status" value="1"/>
</dbReference>
<dbReference type="RefSeq" id="WP_166862414.1">
    <property type="nucleotide sequence ID" value="NZ_JAAQOM010000016.1"/>
</dbReference>
<evidence type="ECO:0000256" key="6">
    <source>
        <dbReference type="ARBA" id="ARBA00022692"/>
    </source>
</evidence>
<keyword evidence="5" id="KW-0410">Iron transport</keyword>
<feature type="domain" description="TonB-dependent receptor-like beta-barrel" evidence="17">
    <location>
        <begin position="258"/>
        <end position="701"/>
    </location>
</feature>
<keyword evidence="9" id="KW-0406">Ion transport</keyword>
<name>A0ABX0PJP7_9BURK</name>
<organism evidence="19 20">
    <name type="scientific">Telluria antibiotica</name>
    <dbReference type="NCBI Taxonomy" id="2717319"/>
    <lineage>
        <taxon>Bacteria</taxon>
        <taxon>Pseudomonadati</taxon>
        <taxon>Pseudomonadota</taxon>
        <taxon>Betaproteobacteria</taxon>
        <taxon>Burkholderiales</taxon>
        <taxon>Oxalobacteraceae</taxon>
        <taxon>Telluria group</taxon>
        <taxon>Telluria</taxon>
    </lineage>
</organism>
<evidence type="ECO:0000259" key="18">
    <source>
        <dbReference type="Pfam" id="PF07715"/>
    </source>
</evidence>
<keyword evidence="20" id="KW-1185">Reference proteome</keyword>
<dbReference type="Proteomes" id="UP000716322">
    <property type="component" value="Unassembled WGS sequence"/>
</dbReference>
<keyword evidence="11 14" id="KW-0472">Membrane</keyword>
<feature type="chain" id="PRO_5045302808" evidence="16">
    <location>
        <begin position="25"/>
        <end position="743"/>
    </location>
</feature>
<keyword evidence="3 14" id="KW-0813">Transport</keyword>
<dbReference type="InterPro" id="IPR036942">
    <property type="entry name" value="Beta-barrel_TonB_sf"/>
</dbReference>
<evidence type="ECO:0000256" key="13">
    <source>
        <dbReference type="ARBA" id="ARBA00023237"/>
    </source>
</evidence>
<dbReference type="InterPro" id="IPR012910">
    <property type="entry name" value="Plug_dom"/>
</dbReference>
<evidence type="ECO:0000256" key="1">
    <source>
        <dbReference type="ARBA" id="ARBA00004571"/>
    </source>
</evidence>
<evidence type="ECO:0000256" key="12">
    <source>
        <dbReference type="ARBA" id="ARBA00023170"/>
    </source>
</evidence>
<evidence type="ECO:0000256" key="15">
    <source>
        <dbReference type="RuleBase" id="RU003357"/>
    </source>
</evidence>